<dbReference type="PROSITE" id="PS00018">
    <property type="entry name" value="EF_HAND_1"/>
    <property type="match status" value="1"/>
</dbReference>
<feature type="transmembrane region" description="Helical" evidence="7">
    <location>
        <begin position="377"/>
        <end position="396"/>
    </location>
</feature>
<gene>
    <name evidence="9" type="ORF">PCOR1329_LOCUS82593</name>
</gene>
<evidence type="ECO:0000313" key="9">
    <source>
        <dbReference type="EMBL" id="CAK0907626.1"/>
    </source>
</evidence>
<feature type="transmembrane region" description="Helical" evidence="7">
    <location>
        <begin position="416"/>
        <end position="436"/>
    </location>
</feature>
<keyword evidence="2 7" id="KW-0812">Transmembrane</keyword>
<dbReference type="EMBL" id="CAUYUJ010021895">
    <property type="protein sequence ID" value="CAK0907626.1"/>
    <property type="molecule type" value="Genomic_DNA"/>
</dbReference>
<evidence type="ECO:0000259" key="8">
    <source>
        <dbReference type="PROSITE" id="PS50222"/>
    </source>
</evidence>
<organism evidence="9 10">
    <name type="scientific">Prorocentrum cordatum</name>
    <dbReference type="NCBI Taxonomy" id="2364126"/>
    <lineage>
        <taxon>Eukaryota</taxon>
        <taxon>Sar</taxon>
        <taxon>Alveolata</taxon>
        <taxon>Dinophyceae</taxon>
        <taxon>Prorocentrales</taxon>
        <taxon>Prorocentraceae</taxon>
        <taxon>Prorocentrum</taxon>
    </lineage>
</organism>
<dbReference type="Gene3D" id="1.10.238.10">
    <property type="entry name" value="EF-hand"/>
    <property type="match status" value="1"/>
</dbReference>
<dbReference type="Pfam" id="PF00520">
    <property type="entry name" value="Ion_trans"/>
    <property type="match status" value="1"/>
</dbReference>
<dbReference type="Gene3D" id="1.10.287.70">
    <property type="match status" value="1"/>
</dbReference>
<evidence type="ECO:0000256" key="1">
    <source>
        <dbReference type="ARBA" id="ARBA00004141"/>
    </source>
</evidence>
<evidence type="ECO:0000256" key="2">
    <source>
        <dbReference type="ARBA" id="ARBA00022692"/>
    </source>
</evidence>
<feature type="transmembrane region" description="Helical" evidence="7">
    <location>
        <begin position="196"/>
        <end position="214"/>
    </location>
</feature>
<dbReference type="PANTHER" id="PTHR10037">
    <property type="entry name" value="VOLTAGE-GATED CATION CHANNEL CALCIUM AND SODIUM"/>
    <property type="match status" value="1"/>
</dbReference>
<keyword evidence="4 7" id="KW-1133">Transmembrane helix</keyword>
<feature type="domain" description="EF-hand" evidence="8">
    <location>
        <begin position="507"/>
        <end position="538"/>
    </location>
</feature>
<evidence type="ECO:0000256" key="4">
    <source>
        <dbReference type="ARBA" id="ARBA00022989"/>
    </source>
</evidence>
<feature type="transmembrane region" description="Helical" evidence="7">
    <location>
        <begin position="266"/>
        <end position="286"/>
    </location>
</feature>
<comment type="subcellular location">
    <subcellularLocation>
        <location evidence="1">Membrane</location>
        <topology evidence="1">Multi-pass membrane protein</topology>
    </subcellularLocation>
</comment>
<dbReference type="PROSITE" id="PS50222">
    <property type="entry name" value="EF_HAND_2"/>
    <property type="match status" value="2"/>
</dbReference>
<dbReference type="InterPro" id="IPR018247">
    <property type="entry name" value="EF_Hand_1_Ca_BS"/>
</dbReference>
<reference evidence="9" key="1">
    <citation type="submission" date="2023-10" db="EMBL/GenBank/DDBJ databases">
        <authorList>
            <person name="Chen Y."/>
            <person name="Shah S."/>
            <person name="Dougan E. K."/>
            <person name="Thang M."/>
            <person name="Chan C."/>
        </authorList>
    </citation>
    <scope>NUCLEOTIDE SEQUENCE [LARGE SCALE GENOMIC DNA]</scope>
</reference>
<dbReference type="InterPro" id="IPR005821">
    <property type="entry name" value="Ion_trans_dom"/>
</dbReference>
<feature type="transmembrane region" description="Helical" evidence="7">
    <location>
        <begin position="333"/>
        <end position="356"/>
    </location>
</feature>
<dbReference type="SUPFAM" id="SSF47473">
    <property type="entry name" value="EF-hand"/>
    <property type="match status" value="1"/>
</dbReference>
<sequence>MAAAGATGGHRGLQTTPPREAWGPRDAARTEEPARPPAPPRELEAEVDELLARHHWELRRGLAALVARAPAEQQPPGGGAGCGGPAVAGRVCERPERPAAPGGALQATSPASAPTPRRLSAGPRGWDDDGDESDADDILDSTLQMPSSPHSRSKVAKVVGLGSGKTQLRASASLSLKAQRGKDLQSRMLRLVSHPVYEVANAAVIIFNALVIAWETEHSAQQVPRSDQPVHFDVFMFTFCALFTADLILNMLAQGSYFFYATDWKWNWFDMLVVVLAIAEAIAFVVGSRGTMLSNNSVLRVLRLVRILRFVRALRSLVFFRDLRITISVLSGALVPLMPLAVILFMIFMTFGTILTDGASQHMINHQHSYHPGLKKYYGSVFVTVATLFKTITGGIDWEVAVEPLEKMPLMYTVVFYAYVTFSVFALLNVVNAMFIDSTFQRSRQDRDYVVQTEQDGKRSFLAMMERLFVELDIDNTGTINLSELQNRIRDQKVRAYFKAIDLDIYKVKKLFRLMDTDKSGGIDHVEFRRGCDRLRGEASQLDQAILHYQMKMLSRDVATVKHLVRGPSGDVLRVEPPCETSGLEGAALVQ</sequence>
<feature type="compositionally biased region" description="Gly residues" evidence="6">
    <location>
        <begin position="1"/>
        <end position="11"/>
    </location>
</feature>
<evidence type="ECO:0000313" key="10">
    <source>
        <dbReference type="Proteomes" id="UP001189429"/>
    </source>
</evidence>
<dbReference type="Gene3D" id="1.20.120.350">
    <property type="entry name" value="Voltage-gated potassium channels. Chain C"/>
    <property type="match status" value="1"/>
</dbReference>
<dbReference type="SUPFAM" id="SSF81324">
    <property type="entry name" value="Voltage-gated potassium channels"/>
    <property type="match status" value="1"/>
</dbReference>
<keyword evidence="5 7" id="KW-0472">Membrane</keyword>
<feature type="region of interest" description="Disordered" evidence="6">
    <location>
        <begin position="94"/>
        <end position="153"/>
    </location>
</feature>
<name>A0ABN9Y5N2_9DINO</name>
<accession>A0ABN9Y5N2</accession>
<evidence type="ECO:0000256" key="3">
    <source>
        <dbReference type="ARBA" id="ARBA00022837"/>
    </source>
</evidence>
<proteinExistence type="predicted"/>
<keyword evidence="3" id="KW-0106">Calcium</keyword>
<feature type="transmembrane region" description="Helical" evidence="7">
    <location>
        <begin position="234"/>
        <end position="260"/>
    </location>
</feature>
<protein>
    <recommendedName>
        <fullName evidence="8">EF-hand domain-containing protein</fullName>
    </recommendedName>
</protein>
<feature type="compositionally biased region" description="Acidic residues" evidence="6">
    <location>
        <begin position="128"/>
        <end position="139"/>
    </location>
</feature>
<feature type="compositionally biased region" description="Basic and acidic residues" evidence="6">
    <location>
        <begin position="22"/>
        <end position="34"/>
    </location>
</feature>
<dbReference type="InterPro" id="IPR027359">
    <property type="entry name" value="Volt_channel_dom_sf"/>
</dbReference>
<dbReference type="InterPro" id="IPR011992">
    <property type="entry name" value="EF-hand-dom_pair"/>
</dbReference>
<dbReference type="PANTHER" id="PTHR10037:SF62">
    <property type="entry name" value="SODIUM CHANNEL PROTEIN 60E"/>
    <property type="match status" value="1"/>
</dbReference>
<comment type="caution">
    <text evidence="9">The sequence shown here is derived from an EMBL/GenBank/DDBJ whole genome shotgun (WGS) entry which is preliminary data.</text>
</comment>
<evidence type="ECO:0000256" key="5">
    <source>
        <dbReference type="ARBA" id="ARBA00023136"/>
    </source>
</evidence>
<evidence type="ECO:0000256" key="6">
    <source>
        <dbReference type="SAM" id="MobiDB-lite"/>
    </source>
</evidence>
<evidence type="ECO:0000256" key="7">
    <source>
        <dbReference type="SAM" id="Phobius"/>
    </source>
</evidence>
<keyword evidence="10" id="KW-1185">Reference proteome</keyword>
<feature type="compositionally biased region" description="Polar residues" evidence="6">
    <location>
        <begin position="141"/>
        <end position="150"/>
    </location>
</feature>
<dbReference type="SMART" id="SM00054">
    <property type="entry name" value="EFh"/>
    <property type="match status" value="2"/>
</dbReference>
<dbReference type="CDD" id="cd00051">
    <property type="entry name" value="EFh"/>
    <property type="match status" value="1"/>
</dbReference>
<feature type="domain" description="EF-hand" evidence="8">
    <location>
        <begin position="460"/>
        <end position="495"/>
    </location>
</feature>
<dbReference type="Proteomes" id="UP001189429">
    <property type="component" value="Unassembled WGS sequence"/>
</dbReference>
<dbReference type="Pfam" id="PF13499">
    <property type="entry name" value="EF-hand_7"/>
    <property type="match status" value="1"/>
</dbReference>
<feature type="region of interest" description="Disordered" evidence="6">
    <location>
        <begin position="1"/>
        <end position="46"/>
    </location>
</feature>
<dbReference type="InterPro" id="IPR002048">
    <property type="entry name" value="EF_hand_dom"/>
</dbReference>
<dbReference type="InterPro" id="IPR043203">
    <property type="entry name" value="VGCC_Ca_Na"/>
</dbReference>